<dbReference type="SUPFAM" id="SSF52833">
    <property type="entry name" value="Thioredoxin-like"/>
    <property type="match status" value="1"/>
</dbReference>
<dbReference type="EMBL" id="BARS01010033">
    <property type="protein sequence ID" value="GAF88969.1"/>
    <property type="molecule type" value="Genomic_DNA"/>
</dbReference>
<dbReference type="Gene3D" id="3.40.30.10">
    <property type="entry name" value="Glutaredoxin"/>
    <property type="match status" value="1"/>
</dbReference>
<dbReference type="CDD" id="cd02947">
    <property type="entry name" value="TRX_family"/>
    <property type="match status" value="1"/>
</dbReference>
<dbReference type="PANTHER" id="PTHR45663">
    <property type="entry name" value="GEO12009P1"/>
    <property type="match status" value="1"/>
</dbReference>
<dbReference type="InterPro" id="IPR013766">
    <property type="entry name" value="Thioredoxin_domain"/>
</dbReference>
<evidence type="ECO:0000313" key="2">
    <source>
        <dbReference type="EMBL" id="GAF88969.1"/>
    </source>
</evidence>
<gene>
    <name evidence="2" type="ORF">S01H1_18720</name>
</gene>
<evidence type="ECO:0000259" key="1">
    <source>
        <dbReference type="PROSITE" id="PS51352"/>
    </source>
</evidence>
<dbReference type="PANTHER" id="PTHR45663:SF11">
    <property type="entry name" value="GEO12009P1"/>
    <property type="match status" value="1"/>
</dbReference>
<proteinExistence type="predicted"/>
<dbReference type="GO" id="GO:0015035">
    <property type="term" value="F:protein-disulfide reductase activity"/>
    <property type="evidence" value="ECO:0007669"/>
    <property type="project" value="TreeGrafter"/>
</dbReference>
<dbReference type="GO" id="GO:0005737">
    <property type="term" value="C:cytoplasm"/>
    <property type="evidence" value="ECO:0007669"/>
    <property type="project" value="TreeGrafter"/>
</dbReference>
<dbReference type="AlphaFoldDB" id="X0T710"/>
<accession>X0T710</accession>
<sequence length="143" mass="16143">MPLRITGSNCQEKQNSVDYETVRVLIEENKENVVLDFSAPWCKPCKKVYPILQAISEKYTDIYFFKIDIGGSDKENIGEIYNITTLPTVIGFHNGKDLTPAKGISLGCSNIIESVSELIGLAQNRDKQEIVEEINKYLLEIKD</sequence>
<name>X0T710_9ZZZZ</name>
<dbReference type="InterPro" id="IPR036249">
    <property type="entry name" value="Thioredoxin-like_sf"/>
</dbReference>
<protein>
    <recommendedName>
        <fullName evidence="1">Thioredoxin domain-containing protein</fullName>
    </recommendedName>
</protein>
<organism evidence="2">
    <name type="scientific">marine sediment metagenome</name>
    <dbReference type="NCBI Taxonomy" id="412755"/>
    <lineage>
        <taxon>unclassified sequences</taxon>
        <taxon>metagenomes</taxon>
        <taxon>ecological metagenomes</taxon>
    </lineage>
</organism>
<reference evidence="2" key="1">
    <citation type="journal article" date="2014" name="Front. Microbiol.">
        <title>High frequency of phylogenetically diverse reductive dehalogenase-homologous genes in deep subseafloor sedimentary metagenomes.</title>
        <authorList>
            <person name="Kawai M."/>
            <person name="Futagami T."/>
            <person name="Toyoda A."/>
            <person name="Takaki Y."/>
            <person name="Nishi S."/>
            <person name="Hori S."/>
            <person name="Arai W."/>
            <person name="Tsubouchi T."/>
            <person name="Morono Y."/>
            <person name="Uchiyama I."/>
            <person name="Ito T."/>
            <person name="Fujiyama A."/>
            <person name="Inagaki F."/>
            <person name="Takami H."/>
        </authorList>
    </citation>
    <scope>NUCLEOTIDE SEQUENCE</scope>
    <source>
        <strain evidence="2">Expedition CK06-06</strain>
    </source>
</reference>
<comment type="caution">
    <text evidence="2">The sequence shown here is derived from an EMBL/GenBank/DDBJ whole genome shotgun (WGS) entry which is preliminary data.</text>
</comment>
<feature type="domain" description="Thioredoxin" evidence="1">
    <location>
        <begin position="1"/>
        <end position="140"/>
    </location>
</feature>
<dbReference type="PROSITE" id="PS51352">
    <property type="entry name" value="THIOREDOXIN_2"/>
    <property type="match status" value="1"/>
</dbReference>
<dbReference type="Pfam" id="PF00085">
    <property type="entry name" value="Thioredoxin"/>
    <property type="match status" value="1"/>
</dbReference>